<proteinExistence type="predicted"/>
<protein>
    <submittedName>
        <fullName evidence="1">10977_t:CDS:1</fullName>
    </submittedName>
</protein>
<reference evidence="1" key="1">
    <citation type="submission" date="2021-06" db="EMBL/GenBank/DDBJ databases">
        <authorList>
            <person name="Kallberg Y."/>
            <person name="Tangrot J."/>
            <person name="Rosling A."/>
        </authorList>
    </citation>
    <scope>NUCLEOTIDE SEQUENCE</scope>
    <source>
        <strain evidence="1">IL203A</strain>
    </source>
</reference>
<evidence type="ECO:0000313" key="1">
    <source>
        <dbReference type="EMBL" id="CAG8524385.1"/>
    </source>
</evidence>
<dbReference type="Proteomes" id="UP000789702">
    <property type="component" value="Unassembled WGS sequence"/>
</dbReference>
<gene>
    <name evidence="1" type="ORF">DHETER_LOCUS4075</name>
</gene>
<dbReference type="EMBL" id="CAJVPU010003863">
    <property type="protein sequence ID" value="CAG8524385.1"/>
    <property type="molecule type" value="Genomic_DNA"/>
</dbReference>
<comment type="caution">
    <text evidence="1">The sequence shown here is derived from an EMBL/GenBank/DDBJ whole genome shotgun (WGS) entry which is preliminary data.</text>
</comment>
<keyword evidence="2" id="KW-1185">Reference proteome</keyword>
<evidence type="ECO:0000313" key="2">
    <source>
        <dbReference type="Proteomes" id="UP000789702"/>
    </source>
</evidence>
<organism evidence="1 2">
    <name type="scientific">Dentiscutata heterogama</name>
    <dbReference type="NCBI Taxonomy" id="1316150"/>
    <lineage>
        <taxon>Eukaryota</taxon>
        <taxon>Fungi</taxon>
        <taxon>Fungi incertae sedis</taxon>
        <taxon>Mucoromycota</taxon>
        <taxon>Glomeromycotina</taxon>
        <taxon>Glomeromycetes</taxon>
        <taxon>Diversisporales</taxon>
        <taxon>Gigasporaceae</taxon>
        <taxon>Dentiscutata</taxon>
    </lineage>
</organism>
<name>A0ACA9LHG1_9GLOM</name>
<feature type="non-terminal residue" evidence="1">
    <location>
        <position position="49"/>
    </location>
</feature>
<accession>A0ACA9LHG1</accession>
<sequence>MFDLTDRTTNNEDSTGAFLSKSKPTDTNTNIDYKLNKITNASSQISNKE</sequence>